<organism evidence="1 2">
    <name type="scientific">Oryza sativa subsp. japonica</name>
    <name type="common">Rice</name>
    <dbReference type="NCBI Taxonomy" id="39947"/>
    <lineage>
        <taxon>Eukaryota</taxon>
        <taxon>Viridiplantae</taxon>
        <taxon>Streptophyta</taxon>
        <taxon>Embryophyta</taxon>
        <taxon>Tracheophyta</taxon>
        <taxon>Spermatophyta</taxon>
        <taxon>Magnoliopsida</taxon>
        <taxon>Liliopsida</taxon>
        <taxon>Poales</taxon>
        <taxon>Poaceae</taxon>
        <taxon>BOP clade</taxon>
        <taxon>Oryzoideae</taxon>
        <taxon>Oryzeae</taxon>
        <taxon>Oryzinae</taxon>
        <taxon>Oryza</taxon>
        <taxon>Oryza sativa</taxon>
    </lineage>
</organism>
<dbReference type="EMBL" id="AP005066">
    <property type="protein sequence ID" value="BAD23179.1"/>
    <property type="molecule type" value="Genomic_DNA"/>
</dbReference>
<accession>Q6K6K2</accession>
<dbReference type="AlphaFoldDB" id="Q6K6K2"/>
<reference evidence="2" key="2">
    <citation type="journal article" date="2008" name="Nucleic Acids Res.">
        <title>The rice annotation project database (RAP-DB): 2008 update.</title>
        <authorList>
            <consortium name="The rice annotation project (RAP)"/>
        </authorList>
    </citation>
    <scope>GENOME REANNOTATION</scope>
    <source>
        <strain evidence="2">cv. Nipponbare</strain>
    </source>
</reference>
<reference evidence="2" key="1">
    <citation type="journal article" date="2005" name="Nature">
        <title>The map-based sequence of the rice genome.</title>
        <authorList>
            <consortium name="International rice genome sequencing project (IRGSP)"/>
            <person name="Matsumoto T."/>
            <person name="Wu J."/>
            <person name="Kanamori H."/>
            <person name="Katayose Y."/>
            <person name="Fujisawa M."/>
            <person name="Namiki N."/>
            <person name="Mizuno H."/>
            <person name="Yamamoto K."/>
            <person name="Antonio B.A."/>
            <person name="Baba T."/>
            <person name="Sakata K."/>
            <person name="Nagamura Y."/>
            <person name="Aoki H."/>
            <person name="Arikawa K."/>
            <person name="Arita K."/>
            <person name="Bito T."/>
            <person name="Chiden Y."/>
            <person name="Fujitsuka N."/>
            <person name="Fukunaka R."/>
            <person name="Hamada M."/>
            <person name="Harada C."/>
            <person name="Hayashi A."/>
            <person name="Hijishita S."/>
            <person name="Honda M."/>
            <person name="Hosokawa S."/>
            <person name="Ichikawa Y."/>
            <person name="Idonuma A."/>
            <person name="Iijima M."/>
            <person name="Ikeda M."/>
            <person name="Ikeno M."/>
            <person name="Ito K."/>
            <person name="Ito S."/>
            <person name="Ito T."/>
            <person name="Ito Y."/>
            <person name="Ito Y."/>
            <person name="Iwabuchi A."/>
            <person name="Kamiya K."/>
            <person name="Karasawa W."/>
            <person name="Kurita K."/>
            <person name="Katagiri S."/>
            <person name="Kikuta A."/>
            <person name="Kobayashi H."/>
            <person name="Kobayashi N."/>
            <person name="Machita K."/>
            <person name="Maehara T."/>
            <person name="Masukawa M."/>
            <person name="Mizubayashi T."/>
            <person name="Mukai Y."/>
            <person name="Nagasaki H."/>
            <person name="Nagata Y."/>
            <person name="Naito S."/>
            <person name="Nakashima M."/>
            <person name="Nakama Y."/>
            <person name="Nakamichi Y."/>
            <person name="Nakamura M."/>
            <person name="Meguro A."/>
            <person name="Negishi M."/>
            <person name="Ohta I."/>
            <person name="Ohta T."/>
            <person name="Okamoto M."/>
            <person name="Ono N."/>
            <person name="Saji S."/>
            <person name="Sakaguchi M."/>
            <person name="Sakai K."/>
            <person name="Shibata M."/>
            <person name="Shimokawa T."/>
            <person name="Song J."/>
            <person name="Takazaki Y."/>
            <person name="Terasawa K."/>
            <person name="Tsugane M."/>
            <person name="Tsuji K."/>
            <person name="Ueda S."/>
            <person name="Waki K."/>
            <person name="Yamagata H."/>
            <person name="Yamamoto M."/>
            <person name="Yamamoto S."/>
            <person name="Yamane H."/>
            <person name="Yoshiki S."/>
            <person name="Yoshihara R."/>
            <person name="Yukawa K."/>
            <person name="Zhong H."/>
            <person name="Yano M."/>
            <person name="Yuan Q."/>
            <person name="Ouyang S."/>
            <person name="Liu J."/>
            <person name="Jones K.M."/>
            <person name="Gansberger K."/>
            <person name="Moffat K."/>
            <person name="Hill J."/>
            <person name="Bera J."/>
            <person name="Fadrosh D."/>
            <person name="Jin S."/>
            <person name="Johri S."/>
            <person name="Kim M."/>
            <person name="Overton L."/>
            <person name="Reardon M."/>
            <person name="Tsitrin T."/>
            <person name="Vuong H."/>
            <person name="Weaver B."/>
            <person name="Ciecko A."/>
            <person name="Tallon L."/>
            <person name="Jackson J."/>
            <person name="Pai G."/>
            <person name="Aken S.V."/>
            <person name="Utterback T."/>
            <person name="Reidmuller S."/>
            <person name="Feldblyum T."/>
            <person name="Hsiao J."/>
            <person name="Zismann V."/>
            <person name="Iobst S."/>
            <person name="de Vazeille A.R."/>
            <person name="Buell C.R."/>
            <person name="Ying K."/>
            <person name="Li Y."/>
            <person name="Lu T."/>
            <person name="Huang Y."/>
            <person name="Zhao Q."/>
            <person name="Feng Q."/>
            <person name="Zhang L."/>
            <person name="Zhu J."/>
            <person name="Weng Q."/>
            <person name="Mu J."/>
            <person name="Lu Y."/>
            <person name="Fan D."/>
            <person name="Liu Y."/>
            <person name="Guan J."/>
            <person name="Zhang Y."/>
            <person name="Yu S."/>
            <person name="Liu X."/>
            <person name="Zhang Y."/>
            <person name="Hong G."/>
            <person name="Han B."/>
            <person name="Choisne N."/>
            <person name="Demange N."/>
            <person name="Orjeda G."/>
            <person name="Samain S."/>
            <person name="Cattolico L."/>
            <person name="Pelletier E."/>
            <person name="Couloux A."/>
            <person name="Segurens B."/>
            <person name="Wincker P."/>
            <person name="D'Hont A."/>
            <person name="Scarpelli C."/>
            <person name="Weissenbach J."/>
            <person name="Salanoubat M."/>
            <person name="Quetier F."/>
            <person name="Yu Y."/>
            <person name="Kim H.R."/>
            <person name="Rambo T."/>
            <person name="Currie J."/>
            <person name="Collura K."/>
            <person name="Luo M."/>
            <person name="Yang T."/>
            <person name="Ammiraju J.S.S."/>
            <person name="Engler F."/>
            <person name="Soderlund C."/>
            <person name="Wing R.A."/>
            <person name="Palmer L.E."/>
            <person name="de la Bastide M."/>
            <person name="Spiegel L."/>
            <person name="Nascimento L."/>
            <person name="Zutavern T."/>
            <person name="O'Shaughnessy A."/>
            <person name="Dike S."/>
            <person name="Dedhia N."/>
            <person name="Preston R."/>
            <person name="Balija V."/>
            <person name="McCombie W.R."/>
            <person name="Chow T."/>
            <person name="Chen H."/>
            <person name="Chung M."/>
            <person name="Chen C."/>
            <person name="Shaw J."/>
            <person name="Wu H."/>
            <person name="Hsiao K."/>
            <person name="Chao Y."/>
            <person name="Chu M."/>
            <person name="Cheng C."/>
            <person name="Hour A."/>
            <person name="Lee P."/>
            <person name="Lin S."/>
            <person name="Lin Y."/>
            <person name="Liou J."/>
            <person name="Liu S."/>
            <person name="Hsing Y."/>
            <person name="Raghuvanshi S."/>
            <person name="Mohanty A."/>
            <person name="Bharti A.K."/>
            <person name="Gaur A."/>
            <person name="Gupta V."/>
            <person name="Kumar D."/>
            <person name="Ravi V."/>
            <person name="Vij S."/>
            <person name="Kapur A."/>
            <person name="Khurana P."/>
            <person name="Khurana P."/>
            <person name="Khurana J.P."/>
            <person name="Tyagi A.K."/>
            <person name="Gaikwad K."/>
            <person name="Singh A."/>
            <person name="Dalal V."/>
            <person name="Srivastava S."/>
            <person name="Dixit A."/>
            <person name="Pal A.K."/>
            <person name="Ghazi I.A."/>
            <person name="Yadav M."/>
            <person name="Pandit A."/>
            <person name="Bhargava A."/>
            <person name="Sureshbabu K."/>
            <person name="Batra K."/>
            <person name="Sharma T.R."/>
            <person name="Mohapatra T."/>
            <person name="Singh N.K."/>
            <person name="Messing J."/>
            <person name="Nelson A.B."/>
            <person name="Fuks G."/>
            <person name="Kavchok S."/>
            <person name="Keizer G."/>
            <person name="Linton E."/>
            <person name="Llaca V."/>
            <person name="Song R."/>
            <person name="Tanyolac B."/>
            <person name="Young S."/>
            <person name="Ho-Il K."/>
            <person name="Hahn J.H."/>
            <person name="Sangsakoo G."/>
            <person name="Vanavichit A."/>
            <person name="de Mattos Luiz.A.T."/>
            <person name="Zimmer P.D."/>
            <person name="Malone G."/>
            <person name="Dellagostin O."/>
            <person name="de Oliveira A.C."/>
            <person name="Bevan M."/>
            <person name="Bancroft I."/>
            <person name="Minx P."/>
            <person name="Cordum H."/>
            <person name="Wilson R."/>
            <person name="Cheng Z."/>
            <person name="Jin W."/>
            <person name="Jiang J."/>
            <person name="Leong S.A."/>
            <person name="Iwama H."/>
            <person name="Gojobori T."/>
            <person name="Itoh T."/>
            <person name="Niimura Y."/>
            <person name="Fujii Y."/>
            <person name="Habara T."/>
            <person name="Sakai H."/>
            <person name="Sato Y."/>
            <person name="Wilson G."/>
            <person name="Kumar K."/>
            <person name="McCouch S."/>
            <person name="Juretic N."/>
            <person name="Hoen D."/>
            <person name="Wright S."/>
            <person name="Bruskiewich R."/>
            <person name="Bureau T."/>
            <person name="Miyao A."/>
            <person name="Hirochika H."/>
            <person name="Nishikawa T."/>
            <person name="Kadowaki K."/>
            <person name="Sugiura M."/>
            <person name="Burr B."/>
            <person name="Sasaki T."/>
        </authorList>
    </citation>
    <scope>NUCLEOTIDE SEQUENCE [LARGE SCALE GENOMIC DNA]</scope>
    <source>
        <strain evidence="2">cv. Nipponbare</strain>
    </source>
</reference>
<evidence type="ECO:0000313" key="2">
    <source>
        <dbReference type="Proteomes" id="UP000000763"/>
    </source>
</evidence>
<protein>
    <submittedName>
        <fullName evidence="1">Uncharacterized protein</fullName>
    </submittedName>
</protein>
<sequence length="69" mass="7650">MALLEEELRYLMVHQTVQLDPTGIFSLRRLSLGSMDDGCGAGRTTTAPNFGLESHLAILLEMLQTMQVK</sequence>
<gene>
    <name evidence="1" type="primary">P0047E05.21</name>
</gene>
<evidence type="ECO:0000313" key="1">
    <source>
        <dbReference type="EMBL" id="BAD23179.1"/>
    </source>
</evidence>
<name>Q6K6K2_ORYSJ</name>
<dbReference type="Proteomes" id="UP000000763">
    <property type="component" value="Chromosome 2"/>
</dbReference>
<proteinExistence type="predicted"/>